<accession>X1QBA6</accession>
<protein>
    <recommendedName>
        <fullName evidence="1">Xylose isomerase-like TIM barrel domain-containing protein</fullName>
    </recommendedName>
</protein>
<dbReference type="Pfam" id="PF01261">
    <property type="entry name" value="AP_endonuc_2"/>
    <property type="match status" value="1"/>
</dbReference>
<dbReference type="EMBL" id="BARW01004702">
    <property type="protein sequence ID" value="GAI65782.1"/>
    <property type="molecule type" value="Genomic_DNA"/>
</dbReference>
<name>X1QBA6_9ZZZZ</name>
<dbReference type="InterPro" id="IPR050312">
    <property type="entry name" value="IolE/XylAMocC-like"/>
</dbReference>
<dbReference type="PANTHER" id="PTHR12110:SF21">
    <property type="entry name" value="XYLOSE ISOMERASE-LIKE TIM BARREL DOMAIN-CONTAINING PROTEIN"/>
    <property type="match status" value="1"/>
</dbReference>
<sequence length="254" mass="28490">MGEIKGPAIFLAQFADDKPPFNSLESISSWAKSLGYKGIQIPAWDKRLIDIDKAASSRSYCEEIRSRCSGIEITELASHLFGQLIAVHPAYDKLFDAFTEPSLRNNPKARQKWAVEKMKAVIKSSANLGLKTVPTFSGALLWHLMYPWPQRPAGIVEEGFKALASLWKPILNTASDYGIDLAYEIHPGEDLHDGVTFEKFFEATGRHKSVNILYDPSHFVLQCLDYIDFIHIYGAFIKAFHVKDAELRLSGRSG</sequence>
<dbReference type="AlphaFoldDB" id="X1QBA6"/>
<organism evidence="2">
    <name type="scientific">marine sediment metagenome</name>
    <dbReference type="NCBI Taxonomy" id="412755"/>
    <lineage>
        <taxon>unclassified sequences</taxon>
        <taxon>metagenomes</taxon>
        <taxon>ecological metagenomes</taxon>
    </lineage>
</organism>
<feature type="non-terminal residue" evidence="2">
    <location>
        <position position="254"/>
    </location>
</feature>
<comment type="caution">
    <text evidence="2">The sequence shown here is derived from an EMBL/GenBank/DDBJ whole genome shotgun (WGS) entry which is preliminary data.</text>
</comment>
<reference evidence="2" key="1">
    <citation type="journal article" date="2014" name="Front. Microbiol.">
        <title>High frequency of phylogenetically diverse reductive dehalogenase-homologous genes in deep subseafloor sedimentary metagenomes.</title>
        <authorList>
            <person name="Kawai M."/>
            <person name="Futagami T."/>
            <person name="Toyoda A."/>
            <person name="Takaki Y."/>
            <person name="Nishi S."/>
            <person name="Hori S."/>
            <person name="Arai W."/>
            <person name="Tsubouchi T."/>
            <person name="Morono Y."/>
            <person name="Uchiyama I."/>
            <person name="Ito T."/>
            <person name="Fujiyama A."/>
            <person name="Inagaki F."/>
            <person name="Takami H."/>
        </authorList>
    </citation>
    <scope>NUCLEOTIDE SEQUENCE</scope>
    <source>
        <strain evidence="2">Expedition CK06-06</strain>
    </source>
</reference>
<proteinExistence type="predicted"/>
<gene>
    <name evidence="2" type="ORF">S12H4_10799</name>
</gene>
<evidence type="ECO:0000259" key="1">
    <source>
        <dbReference type="Pfam" id="PF01261"/>
    </source>
</evidence>
<feature type="domain" description="Xylose isomerase-like TIM barrel" evidence="1">
    <location>
        <begin position="30"/>
        <end position="249"/>
    </location>
</feature>
<dbReference type="Gene3D" id="3.20.20.150">
    <property type="entry name" value="Divalent-metal-dependent TIM barrel enzymes"/>
    <property type="match status" value="1"/>
</dbReference>
<dbReference type="SUPFAM" id="SSF51658">
    <property type="entry name" value="Xylose isomerase-like"/>
    <property type="match status" value="1"/>
</dbReference>
<dbReference type="InterPro" id="IPR036237">
    <property type="entry name" value="Xyl_isomerase-like_sf"/>
</dbReference>
<evidence type="ECO:0000313" key="2">
    <source>
        <dbReference type="EMBL" id="GAI65782.1"/>
    </source>
</evidence>
<dbReference type="PANTHER" id="PTHR12110">
    <property type="entry name" value="HYDROXYPYRUVATE ISOMERASE"/>
    <property type="match status" value="1"/>
</dbReference>
<dbReference type="InterPro" id="IPR013022">
    <property type="entry name" value="Xyl_isomerase-like_TIM-brl"/>
</dbReference>